<dbReference type="Proteomes" id="UP000189055">
    <property type="component" value="Plasmid pAC1084_1"/>
</dbReference>
<keyword evidence="1" id="KW-0614">Plasmid</keyword>
<evidence type="ECO:0000313" key="1">
    <source>
        <dbReference type="EMBL" id="AQT06490.1"/>
    </source>
</evidence>
<proteinExistence type="predicted"/>
<accession>A0A1U9LJM0</accession>
<protein>
    <submittedName>
        <fullName evidence="1">Uncharacterized protein</fullName>
    </submittedName>
</protein>
<dbReference type="EMBL" id="CP014688">
    <property type="protein sequence ID" value="AQT06490.1"/>
    <property type="molecule type" value="Genomic_DNA"/>
</dbReference>
<gene>
    <name evidence="1" type="ORF">A0U91_15885</name>
</gene>
<dbReference type="KEGG" id="aper:A0U91_15885"/>
<organism evidence="1 2">
    <name type="scientific">Acetobacter persici</name>
    <dbReference type="NCBI Taxonomy" id="1076596"/>
    <lineage>
        <taxon>Bacteria</taxon>
        <taxon>Pseudomonadati</taxon>
        <taxon>Pseudomonadota</taxon>
        <taxon>Alphaproteobacteria</taxon>
        <taxon>Acetobacterales</taxon>
        <taxon>Acetobacteraceae</taxon>
        <taxon>Acetobacter</taxon>
    </lineage>
</organism>
<evidence type="ECO:0000313" key="2">
    <source>
        <dbReference type="Proteomes" id="UP000189055"/>
    </source>
</evidence>
<dbReference type="AlphaFoldDB" id="A0A1U9LJM0"/>
<sequence length="128" mass="14206">MVATVHVIPKHGIADYLKDMSHGREPSLEESPSPLDRVWGDQGESALLRAECGELEEFAICEVSALVPDVPGIPWVRVMRRGYKTKEIAEANLSSHKASSPFYVIDILSHSELEEIKFEGGIMTRTKS</sequence>
<reference evidence="1 2" key="1">
    <citation type="submission" date="2016-03" db="EMBL/GenBank/DDBJ databases">
        <title>Acetic acid bacteria sequencing.</title>
        <authorList>
            <person name="Brandt J."/>
            <person name="Jakob F."/>
            <person name="Vogel R.F."/>
        </authorList>
    </citation>
    <scope>NUCLEOTIDE SEQUENCE [LARGE SCALE GENOMIC DNA]</scope>
    <source>
        <strain evidence="1 2">TMW2.1084</strain>
        <plasmid evidence="2">pac1084_1</plasmid>
    </source>
</reference>
<geneLocation type="plasmid" evidence="2">
    <name>pac1084_1</name>
</geneLocation>
<dbReference type="RefSeq" id="WP_077932116.1">
    <property type="nucleotide sequence ID" value="NZ_CP014688.1"/>
</dbReference>
<name>A0A1U9LJM0_9PROT</name>